<reference evidence="12" key="1">
    <citation type="submission" date="2014-09" db="EMBL/GenBank/DDBJ databases">
        <title>Characterization of a thermostable glucose dehydrogenase with strict substrate specificity from a hyperthermophilic archaeon Thermoproteus sp. GDH-1.</title>
        <authorList>
            <person name="Aiba H."/>
            <person name="Nishiya Y."/>
            <person name="Azuma M."/>
            <person name="Atomi H."/>
            <person name="Imanaka T."/>
        </authorList>
    </citation>
    <scope>NUCLEOTIDE SEQUENCE</scope>
    <source>
        <strain evidence="12">GDH-1</strain>
    </source>
</reference>
<feature type="domain" description="Glucose dehydrogenase C-terminal" evidence="11">
    <location>
        <begin position="139"/>
        <end position="343"/>
    </location>
</feature>
<sequence length="348" mass="36938">MKAVTVTPGVPESLRLRDVPKPSPRRGQVLLKPLMVGVCGTDKEIIEGKYGKAPEGSDYLILGHEALAEVAELGDGVNNVSAGDLVVPTVRRPVNCDLPVDYCPVGKYVEHGIWGLHGHAAEYSVTDAAYLVKVPKEIADIAVLTEPLSVVEKGVELGVTAYQSRLGKKPETALVLGAGPVGLLATMVLRLMGLSVTTVATRPPDSLKAKLAREIGATYVDAAHEKLTGTYDLVVEATGAVSVALEGLARLGPGGVEVLLGVYPPGGKLEDAGSLLTDAVLNNKLVVGSVNAGLRHFEAALRHLKEAKDKFGDWPKKLITKTATLDNYQEAYSWTHEDIKTVLVLQHL</sequence>
<dbReference type="CDD" id="cd08230">
    <property type="entry name" value="glucose_DH"/>
    <property type="match status" value="1"/>
</dbReference>
<dbReference type="Pfam" id="PF08240">
    <property type="entry name" value="ADH_N"/>
    <property type="match status" value="1"/>
</dbReference>
<protein>
    <recommendedName>
        <fullName evidence="9">Glucose 1-dehydrogenase</fullName>
        <shortName evidence="9">GDH</shortName>
        <shortName evidence="9">GlcDH</shortName>
        <ecNumber evidence="9">1.1.1.47</ecNumber>
    </recommendedName>
</protein>
<feature type="binding site" evidence="9">
    <location>
        <begin position="260"/>
        <end position="262"/>
    </location>
    <ligand>
        <name>NADP(+)</name>
        <dbReference type="ChEBI" id="CHEBI:58349"/>
    </ligand>
</feature>
<keyword evidence="7 9" id="KW-0520">NAD</keyword>
<dbReference type="EC" id="1.1.1.47" evidence="9"/>
<evidence type="ECO:0000256" key="4">
    <source>
        <dbReference type="ARBA" id="ARBA00022833"/>
    </source>
</evidence>
<comment type="catalytic activity">
    <reaction evidence="9">
        <text>D-glucose + NAD(+) = D-glucono-1,5-lactone + NADH + H(+)</text>
        <dbReference type="Rhea" id="RHEA:14293"/>
        <dbReference type="ChEBI" id="CHEBI:4167"/>
        <dbReference type="ChEBI" id="CHEBI:15378"/>
        <dbReference type="ChEBI" id="CHEBI:16217"/>
        <dbReference type="ChEBI" id="CHEBI:57540"/>
        <dbReference type="ChEBI" id="CHEBI:57945"/>
        <dbReference type="EC" id="1.1.1.47"/>
    </reaction>
</comment>
<feature type="binding site" evidence="9">
    <location>
        <begin position="289"/>
        <end position="291"/>
    </location>
    <ligand>
        <name>NADP(+)</name>
        <dbReference type="ChEBI" id="CHEBI:58349"/>
    </ligand>
</feature>
<dbReference type="InterPro" id="IPR011032">
    <property type="entry name" value="GroES-like_sf"/>
</dbReference>
<dbReference type="HAMAP" id="MF_02127">
    <property type="entry name" value="Glucose_DH"/>
    <property type="match status" value="1"/>
</dbReference>
<feature type="binding site" evidence="9">
    <location>
        <position position="110"/>
    </location>
    <ligand>
        <name>substrate</name>
    </ligand>
</feature>
<dbReference type="InterPro" id="IPR013154">
    <property type="entry name" value="ADH-like_N"/>
</dbReference>
<evidence type="ECO:0000259" key="10">
    <source>
        <dbReference type="Pfam" id="PF08240"/>
    </source>
</evidence>
<dbReference type="EMBL" id="LC003234">
    <property type="protein sequence ID" value="BAP59878.1"/>
    <property type="molecule type" value="Genomic_DNA"/>
</dbReference>
<dbReference type="GO" id="GO:0008270">
    <property type="term" value="F:zinc ion binding"/>
    <property type="evidence" value="ECO:0007669"/>
    <property type="project" value="UniProtKB-UniRule"/>
</dbReference>
<dbReference type="GO" id="GO:0019595">
    <property type="term" value="P:non-phosphorylated glucose catabolic process"/>
    <property type="evidence" value="ECO:0007669"/>
    <property type="project" value="UniProtKB-UniRule"/>
</dbReference>
<evidence type="ECO:0000256" key="8">
    <source>
        <dbReference type="ARBA" id="ARBA00023277"/>
    </source>
</evidence>
<evidence type="ECO:0000256" key="9">
    <source>
        <dbReference type="HAMAP-Rule" id="MF_02127"/>
    </source>
</evidence>
<keyword evidence="3 9" id="KW-0547">Nucleotide-binding</keyword>
<evidence type="ECO:0000256" key="7">
    <source>
        <dbReference type="ARBA" id="ARBA00023027"/>
    </source>
</evidence>
<keyword evidence="2 9" id="KW-0479">Metal-binding</keyword>
<accession>A0A090AMU8</accession>
<dbReference type="InterPro" id="IPR031640">
    <property type="entry name" value="Glu_dehyd_C"/>
</dbReference>
<dbReference type="InterPro" id="IPR036291">
    <property type="entry name" value="NAD(P)-bd_dom_sf"/>
</dbReference>
<dbReference type="GO" id="GO:0047934">
    <property type="term" value="F:glucose 1-dehydrogenase (NAD+) activity"/>
    <property type="evidence" value="ECO:0007669"/>
    <property type="project" value="RHEA"/>
</dbReference>
<dbReference type="GO" id="GO:0070401">
    <property type="term" value="F:NADP+ binding"/>
    <property type="evidence" value="ECO:0007669"/>
    <property type="project" value="UniProtKB-UniRule"/>
</dbReference>
<dbReference type="SUPFAM" id="SSF50129">
    <property type="entry name" value="GroES-like"/>
    <property type="match status" value="1"/>
</dbReference>
<keyword evidence="6 9" id="KW-0560">Oxidoreductase</keyword>
<dbReference type="PANTHER" id="PTHR43189">
    <property type="entry name" value="ZINC-TYPE ALCOHOL DEHYDROGENASE-LIKE PROTEIN C1198.01-RELATED"/>
    <property type="match status" value="1"/>
</dbReference>
<feature type="binding site" evidence="9">
    <location>
        <begin position="178"/>
        <end position="181"/>
    </location>
    <ligand>
        <name>NADP(+)</name>
        <dbReference type="ChEBI" id="CHEBI:58349"/>
    </ligand>
</feature>
<feature type="domain" description="Alcohol dehydrogenase-like N-terminal" evidence="10">
    <location>
        <begin position="26"/>
        <end position="136"/>
    </location>
</feature>
<dbReference type="SMR" id="A0A090AMU8"/>
<dbReference type="AlphaFoldDB" id="A0A090AMU8"/>
<organism evidence="12">
    <name type="scientific">Thermoproteus sp. GDH-1</name>
    <dbReference type="NCBI Taxonomy" id="1547921"/>
    <lineage>
        <taxon>Archaea</taxon>
        <taxon>Thermoproteota</taxon>
        <taxon>Thermoprotei</taxon>
        <taxon>Thermoproteales</taxon>
        <taxon>Thermoproteaceae</taxon>
        <taxon>Thermoproteus</taxon>
    </lineage>
</organism>
<dbReference type="Gene3D" id="3.90.180.10">
    <property type="entry name" value="Medium-chain alcohol dehydrogenases, catalytic domain"/>
    <property type="match status" value="1"/>
</dbReference>
<evidence type="ECO:0000313" key="12">
    <source>
        <dbReference type="EMBL" id="BAP59878.1"/>
    </source>
</evidence>
<evidence type="ECO:0000256" key="3">
    <source>
        <dbReference type="ARBA" id="ARBA00022741"/>
    </source>
</evidence>
<dbReference type="SUPFAM" id="SSF51735">
    <property type="entry name" value="NAD(P)-binding Rossmann-fold domains"/>
    <property type="match status" value="1"/>
</dbReference>
<evidence type="ECO:0000256" key="6">
    <source>
        <dbReference type="ARBA" id="ARBA00023002"/>
    </source>
</evidence>
<comment type="catalytic activity">
    <reaction evidence="9">
        <text>D-glucose + NADP(+) = D-glucono-1,5-lactone + NADPH + H(+)</text>
        <dbReference type="Rhea" id="RHEA:14405"/>
        <dbReference type="ChEBI" id="CHEBI:4167"/>
        <dbReference type="ChEBI" id="CHEBI:15378"/>
        <dbReference type="ChEBI" id="CHEBI:16217"/>
        <dbReference type="ChEBI" id="CHEBI:57783"/>
        <dbReference type="ChEBI" id="CHEBI:58349"/>
        <dbReference type="EC" id="1.1.1.47"/>
    </reaction>
</comment>
<feature type="binding site" evidence="9">
    <location>
        <position position="41"/>
    </location>
    <ligand>
        <name>substrate</name>
    </ligand>
</feature>
<evidence type="ECO:0000259" key="11">
    <source>
        <dbReference type="Pfam" id="PF16912"/>
    </source>
</evidence>
<dbReference type="PANTHER" id="PTHR43189:SF2">
    <property type="entry name" value="GLUCOSE 1-DEHYDROGENASE"/>
    <property type="match status" value="1"/>
</dbReference>
<gene>
    <name evidence="9" type="primary">gdh</name>
</gene>
<comment type="function">
    <text evidence="9">Catalyzes the NAD(P)(+)-dependent oxidation of D-glucose to D-gluconate via gluconolactone. Can utilize both NAD(+) and NADP(+) as electron acceptor. Is involved in the degradation of glucose through a non-phosphorylative variant of the Entner-Doudoroff pathway.</text>
</comment>
<keyword evidence="4 9" id="KW-0862">Zinc</keyword>
<keyword evidence="5 9" id="KW-0521">NADP</keyword>
<name>A0A090AMU8_9CREN</name>
<dbReference type="InterPro" id="IPR026583">
    <property type="entry name" value="Glc_1-DH_arc"/>
</dbReference>
<comment type="similarity">
    <text evidence="9">Belongs to the zinc-containing alcohol dehydrogenase family. Glucose 1-dehydrogenase subfamily.</text>
</comment>
<proteinExistence type="inferred from homology"/>
<dbReference type="Pfam" id="PF16912">
    <property type="entry name" value="Glu_dehyd_C"/>
    <property type="match status" value="1"/>
</dbReference>
<evidence type="ECO:0000256" key="1">
    <source>
        <dbReference type="ARBA" id="ARBA00001947"/>
    </source>
</evidence>
<dbReference type="Gene3D" id="3.40.50.720">
    <property type="entry name" value="NAD(P)-binding Rossmann-like Domain"/>
    <property type="match status" value="1"/>
</dbReference>
<comment type="caution">
    <text evidence="9">Lacks conserved residue(s) required for the propagation of feature annotation.</text>
</comment>
<comment type="cofactor">
    <cofactor evidence="1">
        <name>Zn(2+)</name>
        <dbReference type="ChEBI" id="CHEBI:29105"/>
    </cofactor>
</comment>
<keyword evidence="8 9" id="KW-0119">Carbohydrate metabolism</keyword>
<evidence type="ECO:0000256" key="2">
    <source>
        <dbReference type="ARBA" id="ARBA00022723"/>
    </source>
</evidence>
<dbReference type="GO" id="GO:0005536">
    <property type="term" value="F:D-glucose binding"/>
    <property type="evidence" value="ECO:0007669"/>
    <property type="project" value="UniProtKB-UniRule"/>
</dbReference>
<evidence type="ECO:0000256" key="5">
    <source>
        <dbReference type="ARBA" id="ARBA00022857"/>
    </source>
</evidence>
<dbReference type="GO" id="GO:0070403">
    <property type="term" value="F:NAD+ binding"/>
    <property type="evidence" value="ECO:0007669"/>
    <property type="project" value="UniProtKB-UniRule"/>
</dbReference>
<feature type="binding site" evidence="9">
    <location>
        <position position="146"/>
    </location>
    <ligand>
        <name>substrate</name>
    </ligand>
</feature>
<feature type="binding site" evidence="9">
    <location>
        <position position="291"/>
    </location>
    <ligand>
        <name>substrate</name>
    </ligand>
</feature>
<dbReference type="GO" id="GO:0047935">
    <property type="term" value="F:glucose 1-dehydrogenase (NADP+) activity"/>
    <property type="evidence" value="ECO:0007669"/>
    <property type="project" value="RHEA"/>
</dbReference>